<gene>
    <name evidence="2" type="ORF">DZ858_11720</name>
</gene>
<evidence type="ECO:0000313" key="2">
    <source>
        <dbReference type="EMBL" id="RFN57906.1"/>
    </source>
</evidence>
<feature type="transmembrane region" description="Helical" evidence="1">
    <location>
        <begin position="313"/>
        <end position="333"/>
    </location>
</feature>
<feature type="transmembrane region" description="Helical" evidence="1">
    <location>
        <begin position="255"/>
        <end position="274"/>
    </location>
</feature>
<keyword evidence="3" id="KW-1185">Reference proteome</keyword>
<reference evidence="2 3" key="1">
    <citation type="journal article" date="2007" name="Int. J. Syst. Evol. Microbiol.">
        <title>Marixanthomonas ophiurae gen. nov., sp. nov., a marine bacterium of the family Flavobacteriaceae isolated from a deep-sea brittle star.</title>
        <authorList>
            <person name="Romanenko L.A."/>
            <person name="Uchino M."/>
            <person name="Frolova G.M."/>
            <person name="Mikhailov V.V."/>
        </authorList>
    </citation>
    <scope>NUCLEOTIDE SEQUENCE [LARGE SCALE GENOMIC DNA]</scope>
    <source>
        <strain evidence="2 3">KMM 3046</strain>
    </source>
</reference>
<comment type="caution">
    <text evidence="2">The sequence shown here is derived from an EMBL/GenBank/DDBJ whole genome shotgun (WGS) entry which is preliminary data.</text>
</comment>
<evidence type="ECO:0008006" key="4">
    <source>
        <dbReference type="Google" id="ProtNLM"/>
    </source>
</evidence>
<feature type="transmembrane region" description="Helical" evidence="1">
    <location>
        <begin position="345"/>
        <end position="367"/>
    </location>
</feature>
<dbReference type="Proteomes" id="UP000261082">
    <property type="component" value="Unassembled WGS sequence"/>
</dbReference>
<dbReference type="Gene3D" id="3.40.1090.10">
    <property type="entry name" value="Cytosolic phospholipase A2 catalytic domain"/>
    <property type="match status" value="1"/>
</dbReference>
<keyword evidence="1" id="KW-0812">Transmembrane</keyword>
<name>A0A3E1Q700_9FLAO</name>
<dbReference type="OrthoDB" id="1488930at2"/>
<feature type="transmembrane region" description="Helical" evidence="1">
    <location>
        <begin position="138"/>
        <end position="159"/>
    </location>
</feature>
<keyword evidence="1" id="KW-0472">Membrane</keyword>
<dbReference type="EMBL" id="QVID01000002">
    <property type="protein sequence ID" value="RFN57906.1"/>
    <property type="molecule type" value="Genomic_DNA"/>
</dbReference>
<keyword evidence="1" id="KW-1133">Transmembrane helix</keyword>
<organism evidence="2 3">
    <name type="scientific">Marixanthomonas ophiurae</name>
    <dbReference type="NCBI Taxonomy" id="387659"/>
    <lineage>
        <taxon>Bacteria</taxon>
        <taxon>Pseudomonadati</taxon>
        <taxon>Bacteroidota</taxon>
        <taxon>Flavobacteriia</taxon>
        <taxon>Flavobacteriales</taxon>
        <taxon>Flavobacteriaceae</taxon>
        <taxon>Marixanthomonas</taxon>
    </lineage>
</organism>
<protein>
    <recommendedName>
        <fullName evidence="4">PNPLA domain-containing protein</fullName>
    </recommendedName>
</protein>
<feature type="transmembrane region" description="Helical" evidence="1">
    <location>
        <begin position="228"/>
        <end position="249"/>
    </location>
</feature>
<dbReference type="RefSeq" id="WP_117159855.1">
    <property type="nucleotide sequence ID" value="NZ_QVID01000002.1"/>
</dbReference>
<feature type="transmembrane region" description="Helical" evidence="1">
    <location>
        <begin position="171"/>
        <end position="191"/>
    </location>
</feature>
<dbReference type="InterPro" id="IPR016035">
    <property type="entry name" value="Acyl_Trfase/lysoPLipase"/>
</dbReference>
<proteinExistence type="predicted"/>
<sequence length="869" mass="99709">MNAKKQKTSIFVRFVNGVNHFIRSFKNFFKSAVLSLVVIVIVLLLLTQMDQALTMLVDMVETSKFSLLLCFFLINALALVLSHYPIYTYYAADLNDSRDYTNWHKTNPIPFWPFKKFPIFVFTTNPESNYKPDNWANYLRYSIGILIHCVWVHFIISSFLPNLIFDSFPFAPVKVAMYLLLLVPLIVYIVYKEKFTSLKKTLDDKEDVALKIKHQTSRHKTTKIYRKLGVWYVILAFICLLLLLLTLIIGNFSPGGFVLLLITSYAFMFNYVFFRLLRTKLTHIHNAMGTSKVLAPFKFCIGKILFLERSENYLVLYNLNFLVALIIIVISTIASIKGWSLLNGIPILLAFFYFYYFIVASLGKYFFVTKKLNLFGARLYKGIFIALGIIIVLFIITFFAPVEVKTHQLDRVKNSKTEITEAVFIDSLRAKDDNTLFFIASHGGGLKANVWTLNVVNMLQKNTEGKLLNQTIALSGASGGSLGLALYTGLYKENGLDFEEIQKKIDHLAAQNYTSLDLSLTFGLDSYRKIWPFSQRFGLRDRPYYAMRKYQNEIQDVNSNKLSKTSFRDYWKEAFNKNGYFPSLIMNTAGTQGSRGILWSVKQNNFEEIFPFAINLADLTNNETIPYYQAVSTTNRFPVFSPAAKIPGYGYFIDAGAIDNSGLLGCLDVHNYLARDKKVLGDKQIAYIEIINSKSLYIDHLIKKFNKQYSIDHIAINENETDNIIADLETGLNLDKIPGYLSDYVTSLEKTSDGAIRYFKIMMPHKVTFNDIEAHLKGFILSANIENTLKTFLSEENNLILSLTEKQNKSFFEPWQYYEPTLSRHLSKSSINYVKAILKHPILTEQFKEIESIINTKKVEENKAPQLSL</sequence>
<feature type="transmembrane region" description="Helical" evidence="1">
    <location>
        <begin position="379"/>
        <end position="400"/>
    </location>
</feature>
<dbReference type="SUPFAM" id="SSF52151">
    <property type="entry name" value="FabD/lysophospholipase-like"/>
    <property type="match status" value="1"/>
</dbReference>
<evidence type="ECO:0000313" key="3">
    <source>
        <dbReference type="Proteomes" id="UP000261082"/>
    </source>
</evidence>
<accession>A0A3E1Q700</accession>
<evidence type="ECO:0000256" key="1">
    <source>
        <dbReference type="SAM" id="Phobius"/>
    </source>
</evidence>
<dbReference type="AlphaFoldDB" id="A0A3E1Q700"/>
<feature type="transmembrane region" description="Helical" evidence="1">
    <location>
        <begin position="28"/>
        <end position="46"/>
    </location>
</feature>
<feature type="transmembrane region" description="Helical" evidence="1">
    <location>
        <begin position="66"/>
        <end position="90"/>
    </location>
</feature>